<sequence>MCHLYAVSCRILKANNGRFTLSHAIPGRAYLRACTEVFRPFLIIPRRGKSVRPVKMYVCVFVCFITKAFHLELVSDLNIDAFLASFKLFIGRKGNLVEIFSDCVTNLVGAKHVLKLWSSEAIGWYLANESVVWRTNVPSSPHFGGLWEPSVKSMKYHLKRVIGCQILNYEEFSTFLVVTEAVLNSRPLVVDSEDPEDFH</sequence>
<proteinExistence type="predicted"/>
<evidence type="ECO:0000313" key="2">
    <source>
        <dbReference type="Proteomes" id="UP000807504"/>
    </source>
</evidence>
<organism evidence="1 2">
    <name type="scientific">Argiope bruennichi</name>
    <name type="common">Wasp spider</name>
    <name type="synonym">Aranea bruennichi</name>
    <dbReference type="NCBI Taxonomy" id="94029"/>
    <lineage>
        <taxon>Eukaryota</taxon>
        <taxon>Metazoa</taxon>
        <taxon>Ecdysozoa</taxon>
        <taxon>Arthropoda</taxon>
        <taxon>Chelicerata</taxon>
        <taxon>Arachnida</taxon>
        <taxon>Araneae</taxon>
        <taxon>Araneomorphae</taxon>
        <taxon>Entelegynae</taxon>
        <taxon>Araneoidea</taxon>
        <taxon>Araneidae</taxon>
        <taxon>Argiope</taxon>
    </lineage>
</organism>
<reference evidence="1" key="2">
    <citation type="submission" date="2020-06" db="EMBL/GenBank/DDBJ databases">
        <authorList>
            <person name="Sheffer M."/>
        </authorList>
    </citation>
    <scope>NUCLEOTIDE SEQUENCE</scope>
</reference>
<gene>
    <name evidence="1" type="ORF">HNY73_000938</name>
</gene>
<dbReference type="Proteomes" id="UP000807504">
    <property type="component" value="Unassembled WGS sequence"/>
</dbReference>
<dbReference type="InterPro" id="IPR036397">
    <property type="entry name" value="RNaseH_sf"/>
</dbReference>
<dbReference type="InterPro" id="IPR012337">
    <property type="entry name" value="RNaseH-like_sf"/>
</dbReference>
<keyword evidence="2" id="KW-1185">Reference proteome</keyword>
<dbReference type="PANTHER" id="PTHR47331">
    <property type="entry name" value="PHD-TYPE DOMAIN-CONTAINING PROTEIN"/>
    <property type="match status" value="1"/>
</dbReference>
<dbReference type="PANTHER" id="PTHR47331:SF1">
    <property type="entry name" value="GAG-LIKE PROTEIN"/>
    <property type="match status" value="1"/>
</dbReference>
<name>A0A8T0G3Z1_ARGBR</name>
<dbReference type="GO" id="GO:0003676">
    <property type="term" value="F:nucleic acid binding"/>
    <property type="evidence" value="ECO:0007669"/>
    <property type="project" value="InterPro"/>
</dbReference>
<comment type="caution">
    <text evidence="1">The sequence shown here is derived from an EMBL/GenBank/DDBJ whole genome shotgun (WGS) entry which is preliminary data.</text>
</comment>
<dbReference type="SUPFAM" id="SSF53098">
    <property type="entry name" value="Ribonuclease H-like"/>
    <property type="match status" value="1"/>
</dbReference>
<dbReference type="Gene3D" id="3.30.420.10">
    <property type="entry name" value="Ribonuclease H-like superfamily/Ribonuclease H"/>
    <property type="match status" value="1"/>
</dbReference>
<protein>
    <submittedName>
        <fullName evidence="1">Uncharacterized protein</fullName>
    </submittedName>
</protein>
<evidence type="ECO:0000313" key="1">
    <source>
        <dbReference type="EMBL" id="KAF8796579.1"/>
    </source>
</evidence>
<dbReference type="AlphaFoldDB" id="A0A8T0G3Z1"/>
<dbReference type="EMBL" id="JABXBU010000001">
    <property type="protein sequence ID" value="KAF8796579.1"/>
    <property type="molecule type" value="Genomic_DNA"/>
</dbReference>
<reference evidence="1" key="1">
    <citation type="journal article" date="2020" name="bioRxiv">
        <title>Chromosome-level reference genome of the European wasp spider Argiope bruennichi: a resource for studies on range expansion and evolutionary adaptation.</title>
        <authorList>
            <person name="Sheffer M.M."/>
            <person name="Hoppe A."/>
            <person name="Krehenwinkel H."/>
            <person name="Uhl G."/>
            <person name="Kuss A.W."/>
            <person name="Jensen L."/>
            <person name="Jensen C."/>
            <person name="Gillespie R.G."/>
            <person name="Hoff K.J."/>
            <person name="Prost S."/>
        </authorList>
    </citation>
    <scope>NUCLEOTIDE SEQUENCE</scope>
</reference>
<accession>A0A8T0G3Z1</accession>